<dbReference type="Pfam" id="PF23559">
    <property type="entry name" value="WHD_DRP"/>
    <property type="match status" value="1"/>
</dbReference>
<dbReference type="Pfam" id="PF18052">
    <property type="entry name" value="Rx_N"/>
    <property type="match status" value="1"/>
</dbReference>
<evidence type="ECO:0000256" key="3">
    <source>
        <dbReference type="ARBA" id="ARBA00022821"/>
    </source>
</evidence>
<dbReference type="SUPFAM" id="SSF52058">
    <property type="entry name" value="L domain-like"/>
    <property type="match status" value="1"/>
</dbReference>
<dbReference type="InterPro" id="IPR042197">
    <property type="entry name" value="Apaf_helical"/>
</dbReference>
<keyword evidence="1" id="KW-0677">Repeat</keyword>
<dbReference type="SUPFAM" id="SSF52540">
    <property type="entry name" value="P-loop containing nucleoside triphosphate hydrolases"/>
    <property type="match status" value="1"/>
</dbReference>
<dbReference type="PRINTS" id="PR00364">
    <property type="entry name" value="DISEASERSIST"/>
</dbReference>
<evidence type="ECO:0000313" key="8">
    <source>
        <dbReference type="EMBL" id="KAH7513302.1"/>
    </source>
</evidence>
<dbReference type="Gene3D" id="3.40.50.300">
    <property type="entry name" value="P-loop containing nucleotide triphosphate hydrolases"/>
    <property type="match status" value="1"/>
</dbReference>
<dbReference type="Proteomes" id="UP000813462">
    <property type="component" value="Unassembled WGS sequence"/>
</dbReference>
<name>A0A978UEV9_ZIZJJ</name>
<dbReference type="Pfam" id="PF00931">
    <property type="entry name" value="NB-ARC"/>
    <property type="match status" value="1"/>
</dbReference>
<feature type="domain" description="Disease resistance N-terminal" evidence="6">
    <location>
        <begin position="10"/>
        <end position="92"/>
    </location>
</feature>
<reference evidence="8" key="1">
    <citation type="journal article" date="2021" name="Front. Plant Sci.">
        <title>Chromosome-Scale Genome Assembly for Chinese Sour Jujube and Insights Into Its Genome Evolution and Domestication Signature.</title>
        <authorList>
            <person name="Shen L.-Y."/>
            <person name="Luo H."/>
            <person name="Wang X.-L."/>
            <person name="Wang X.-M."/>
            <person name="Qiu X.-J."/>
            <person name="Liu H."/>
            <person name="Zhou S.-S."/>
            <person name="Jia K.-H."/>
            <person name="Nie S."/>
            <person name="Bao Y.-T."/>
            <person name="Zhang R.-G."/>
            <person name="Yun Q.-Z."/>
            <person name="Chai Y.-H."/>
            <person name="Lu J.-Y."/>
            <person name="Li Y."/>
            <person name="Zhao S.-W."/>
            <person name="Mao J.-F."/>
            <person name="Jia S.-G."/>
            <person name="Mao Y.-M."/>
        </authorList>
    </citation>
    <scope>NUCLEOTIDE SEQUENCE</scope>
    <source>
        <strain evidence="8">AT0</strain>
        <tissue evidence="8">Leaf</tissue>
    </source>
</reference>
<protein>
    <submittedName>
        <fullName evidence="8">Uncharacterized protein</fullName>
    </submittedName>
</protein>
<dbReference type="InterPro" id="IPR058922">
    <property type="entry name" value="WHD_DRP"/>
</dbReference>
<evidence type="ECO:0000259" key="5">
    <source>
        <dbReference type="Pfam" id="PF00931"/>
    </source>
</evidence>
<dbReference type="Gene3D" id="3.80.10.10">
    <property type="entry name" value="Ribonuclease Inhibitor"/>
    <property type="match status" value="1"/>
</dbReference>
<dbReference type="Gene3D" id="1.10.10.10">
    <property type="entry name" value="Winged helix-like DNA-binding domain superfamily/Winged helix DNA-binding domain"/>
    <property type="match status" value="1"/>
</dbReference>
<dbReference type="Gene3D" id="1.20.5.4130">
    <property type="match status" value="1"/>
</dbReference>
<dbReference type="InterPro" id="IPR044974">
    <property type="entry name" value="Disease_R_plants"/>
</dbReference>
<dbReference type="GO" id="GO:0098542">
    <property type="term" value="P:defense response to other organism"/>
    <property type="evidence" value="ECO:0007669"/>
    <property type="project" value="TreeGrafter"/>
</dbReference>
<organism evidence="8 9">
    <name type="scientific">Ziziphus jujuba var. spinosa</name>
    <dbReference type="NCBI Taxonomy" id="714518"/>
    <lineage>
        <taxon>Eukaryota</taxon>
        <taxon>Viridiplantae</taxon>
        <taxon>Streptophyta</taxon>
        <taxon>Embryophyta</taxon>
        <taxon>Tracheophyta</taxon>
        <taxon>Spermatophyta</taxon>
        <taxon>Magnoliopsida</taxon>
        <taxon>eudicotyledons</taxon>
        <taxon>Gunneridae</taxon>
        <taxon>Pentapetalae</taxon>
        <taxon>rosids</taxon>
        <taxon>fabids</taxon>
        <taxon>Rosales</taxon>
        <taxon>Rhamnaceae</taxon>
        <taxon>Paliureae</taxon>
        <taxon>Ziziphus</taxon>
    </lineage>
</organism>
<dbReference type="InterPro" id="IPR002182">
    <property type="entry name" value="NB-ARC"/>
</dbReference>
<sequence length="882" mass="100947">MSFPGERFVIYAVDKLIKEVAKRKKLVDGVEGELGLLQADLEIINAFLQDEGEQREHGRATKLVIMKQMRDVIFDAEKVVDEYIYHAVMKKGKKPGPYKRLGISKTIVAIKKRIEGIEQNRGRYVPESAAQPQNAAEADDAEKKCIHYQKNEAVGLDRKKIEMWVEELKDTNLQRYSLITGMGGLGKSKLAWNIYGSIADGEHFNCRLWVCGSRNFKARDWLLKILKGLQSKTGATATATATDDNQGKNDEELGEAIRKHLKDKRYLLVLDGMWDTGEWEILESMLRGLDDGSNIMGSKILITCREEVITSNAQRQYWSFEPLAKLPSWDLLRSKVFPAKDEPNDELIKAGKKLAADCKGLPLSIVVLGELLLQARERGVHSARTWESYRRHVNFELIRRQTRCFHVLAESYQHLLPRLKFCFLYLGLFSSSAEEEEEKGFTISAAHIKELWSAEGFIQDDDNDSRDVLDIGQDCLTKLVNGSLVQVVSKRIVGDTVKTFRIHSILRELSRYEGEREKFTEFLFDNGNASSKGRGQRLSIQGDVFKHIFLSEYDSSSARSLFLFNQSTVTNFDDSKFLRRIGQSFRYVRVLYLWKVPIQTIPKEIENLIFLKSITIWGDKKLKIKSVSDFICKLVHVESINIDGHVSKCLPEIWKMNKLRHLRVSEGMSLPKPPKALKQAHNLSILSGVIVQENMAHSIFTNVTKLHLVYIARRQNKQVDKTKIVVDKARQKLEEEQKKVEALRTAKKSHKNITKAHEKVMKAQKEVDKAEEKAKEAQEKQEAQELKLRTNALESIEKLGALQSLKLIGFEQFDENCASKFPPTLQKITFVRSYLDLNSLIGFLQKLSNLRILKVREHYGSETDELKSSIENTFPTLQVFIR</sequence>
<dbReference type="PANTHER" id="PTHR23155:SF1193">
    <property type="entry name" value="DISEASE RESISTANCE PROTEIN RPP13-RELATED"/>
    <property type="match status" value="1"/>
</dbReference>
<keyword evidence="2" id="KW-0547">Nucleotide-binding</keyword>
<dbReference type="InterPro" id="IPR036388">
    <property type="entry name" value="WH-like_DNA-bd_sf"/>
</dbReference>
<dbReference type="EMBL" id="JAEACU010000012">
    <property type="protein sequence ID" value="KAH7513302.1"/>
    <property type="molecule type" value="Genomic_DNA"/>
</dbReference>
<dbReference type="OrthoDB" id="1060944at2759"/>
<proteinExistence type="predicted"/>
<keyword evidence="4" id="KW-0175">Coiled coil</keyword>
<feature type="domain" description="Disease resistance protein winged helix" evidence="7">
    <location>
        <begin position="439"/>
        <end position="509"/>
    </location>
</feature>
<accession>A0A978UEV9</accession>
<keyword evidence="3" id="KW-0611">Plant defense</keyword>
<dbReference type="InterPro" id="IPR038005">
    <property type="entry name" value="RX-like_CC"/>
</dbReference>
<feature type="domain" description="NB-ARC" evidence="5">
    <location>
        <begin position="164"/>
        <end position="341"/>
    </location>
</feature>
<feature type="coiled-coil region" evidence="4">
    <location>
        <begin position="719"/>
        <end position="789"/>
    </location>
</feature>
<dbReference type="InterPro" id="IPR032675">
    <property type="entry name" value="LRR_dom_sf"/>
</dbReference>
<evidence type="ECO:0000259" key="6">
    <source>
        <dbReference type="Pfam" id="PF18052"/>
    </source>
</evidence>
<dbReference type="Gene3D" id="1.10.8.430">
    <property type="entry name" value="Helical domain of apoptotic protease-activating factors"/>
    <property type="match status" value="1"/>
</dbReference>
<dbReference type="PANTHER" id="PTHR23155">
    <property type="entry name" value="DISEASE RESISTANCE PROTEIN RP"/>
    <property type="match status" value="1"/>
</dbReference>
<dbReference type="InterPro" id="IPR027417">
    <property type="entry name" value="P-loop_NTPase"/>
</dbReference>
<evidence type="ECO:0000256" key="2">
    <source>
        <dbReference type="ARBA" id="ARBA00022741"/>
    </source>
</evidence>
<gene>
    <name evidence="8" type="ORF">FEM48_Zijuj12G0185700</name>
</gene>
<evidence type="ECO:0000256" key="1">
    <source>
        <dbReference type="ARBA" id="ARBA00022737"/>
    </source>
</evidence>
<evidence type="ECO:0000256" key="4">
    <source>
        <dbReference type="SAM" id="Coils"/>
    </source>
</evidence>
<comment type="caution">
    <text evidence="8">The sequence shown here is derived from an EMBL/GenBank/DDBJ whole genome shotgun (WGS) entry which is preliminary data.</text>
</comment>
<dbReference type="AlphaFoldDB" id="A0A978UEV9"/>
<dbReference type="GO" id="GO:0043531">
    <property type="term" value="F:ADP binding"/>
    <property type="evidence" value="ECO:0007669"/>
    <property type="project" value="InterPro"/>
</dbReference>
<dbReference type="InterPro" id="IPR041118">
    <property type="entry name" value="Rx_N"/>
</dbReference>
<evidence type="ECO:0000313" key="9">
    <source>
        <dbReference type="Proteomes" id="UP000813462"/>
    </source>
</evidence>
<evidence type="ECO:0000259" key="7">
    <source>
        <dbReference type="Pfam" id="PF23559"/>
    </source>
</evidence>
<dbReference type="CDD" id="cd14798">
    <property type="entry name" value="RX-CC_like"/>
    <property type="match status" value="1"/>
</dbReference>